<dbReference type="PRINTS" id="PR00959">
    <property type="entry name" value="MEVGALKINASE"/>
</dbReference>
<dbReference type="PROSITE" id="PS00627">
    <property type="entry name" value="GHMP_KINASES_ATP"/>
    <property type="match status" value="1"/>
</dbReference>
<dbReference type="InterPro" id="IPR014721">
    <property type="entry name" value="Ribsml_uS5_D2-typ_fold_subgr"/>
</dbReference>
<keyword evidence="7" id="KW-0547">Nucleotide-binding</keyword>
<evidence type="ECO:0000256" key="11">
    <source>
        <dbReference type="ARBA" id="ARBA00023098"/>
    </source>
</evidence>
<evidence type="ECO:0000256" key="9">
    <source>
        <dbReference type="ARBA" id="ARBA00022840"/>
    </source>
</evidence>
<evidence type="ECO:0000256" key="4">
    <source>
        <dbReference type="ARBA" id="ARBA00022490"/>
    </source>
</evidence>
<evidence type="ECO:0000256" key="8">
    <source>
        <dbReference type="ARBA" id="ARBA00022777"/>
    </source>
</evidence>
<dbReference type="InterPro" id="IPR006204">
    <property type="entry name" value="GHMP_kinase_N_dom"/>
</dbReference>
<keyword evidence="5" id="KW-0444">Lipid biosynthesis</keyword>
<dbReference type="InterPro" id="IPR006205">
    <property type="entry name" value="Mev_gal_kin"/>
</dbReference>
<keyword evidence="4" id="KW-0963">Cytoplasm</keyword>
<feature type="domain" description="GHMP kinase N-terminal" evidence="13">
    <location>
        <begin position="85"/>
        <end position="164"/>
    </location>
</feature>
<dbReference type="PANTHER" id="PTHR43290:SF2">
    <property type="entry name" value="MEVALONATE KINASE"/>
    <property type="match status" value="1"/>
</dbReference>
<evidence type="ECO:0000256" key="12">
    <source>
        <dbReference type="ARBA" id="ARBA00029438"/>
    </source>
</evidence>
<dbReference type="Gene3D" id="3.30.70.890">
    <property type="entry name" value="GHMP kinase, C-terminal domain"/>
    <property type="match status" value="1"/>
</dbReference>
<evidence type="ECO:0000259" key="13">
    <source>
        <dbReference type="Pfam" id="PF00288"/>
    </source>
</evidence>
<protein>
    <recommendedName>
        <fullName evidence="3">mevalonate kinase</fullName>
        <ecNumber evidence="3">2.7.1.36</ecNumber>
    </recommendedName>
</protein>
<dbReference type="Gene3D" id="3.30.230.10">
    <property type="match status" value="1"/>
</dbReference>
<proteinExistence type="inferred from homology"/>
<evidence type="ECO:0000256" key="10">
    <source>
        <dbReference type="ARBA" id="ARBA00022842"/>
    </source>
</evidence>
<sequence length="338" mass="34273">MNISTTTGLVQGVGQAHAKTILLGEHTVVHGTPAIALPLPALPVRAVARVLTSGETPLAAPDGQFRFSAGDTPAPAGTLSGPRVAVEEALRRWGLADARVDILVDCDIPLARGLGSSAACAGAAVRAVADLYGRVLDEGTLYDLVQCGEQVEHGRASGIDASTVLAAGPIRFHEGRTRPLAIDMDAALIIADTGVPGSTQRAVAGVRRVLEADPARARRLLDRAGELIAAAEDQLATGRAEELGATMSRFQELLAELGVSTPHIDTLVSAAREAGAFGAKLTGAGLGGCVLALTTPAAADTVGAALRHAGAAQTWTVTTGSLAADVPIRLDSGIGTHA</sequence>
<dbReference type="RefSeq" id="WP_387698668.1">
    <property type="nucleotide sequence ID" value="NZ_JBIAMX010000001.1"/>
</dbReference>
<name>A0ABW6PG68_9NOCA</name>
<evidence type="ECO:0000256" key="6">
    <source>
        <dbReference type="ARBA" id="ARBA00022679"/>
    </source>
</evidence>
<comment type="caution">
    <text evidence="15">The sequence shown here is derived from an EMBL/GenBank/DDBJ whole genome shotgun (WGS) entry which is preliminary data.</text>
</comment>
<dbReference type="InterPro" id="IPR020568">
    <property type="entry name" value="Ribosomal_Su5_D2-typ_SF"/>
</dbReference>
<dbReference type="EMBL" id="JBIAMX010000001">
    <property type="protein sequence ID" value="MFF0541405.1"/>
    <property type="molecule type" value="Genomic_DNA"/>
</dbReference>
<dbReference type="Pfam" id="PF08544">
    <property type="entry name" value="GHMP_kinases_C"/>
    <property type="match status" value="1"/>
</dbReference>
<keyword evidence="16" id="KW-1185">Reference proteome</keyword>
<comment type="similarity">
    <text evidence="2">Belongs to the GHMP kinase family. Mevalonate kinase subfamily.</text>
</comment>
<accession>A0ABW6PG68</accession>
<evidence type="ECO:0000256" key="7">
    <source>
        <dbReference type="ARBA" id="ARBA00022741"/>
    </source>
</evidence>
<dbReference type="GO" id="GO:0004496">
    <property type="term" value="F:mevalonate kinase activity"/>
    <property type="evidence" value="ECO:0007669"/>
    <property type="project" value="UniProtKB-EC"/>
</dbReference>
<keyword evidence="11" id="KW-0443">Lipid metabolism</keyword>
<evidence type="ECO:0000259" key="14">
    <source>
        <dbReference type="Pfam" id="PF08544"/>
    </source>
</evidence>
<comment type="pathway">
    <text evidence="12">Isoprenoid biosynthesis; isopentenyl diphosphate biosynthesis via mevalonate pathway; isopentenyl diphosphate from (R)-mevalonate: step 1/3.</text>
</comment>
<keyword evidence="8 15" id="KW-0418">Kinase</keyword>
<dbReference type="Proteomes" id="UP001601444">
    <property type="component" value="Unassembled WGS sequence"/>
</dbReference>
<organism evidence="15 16">
    <name type="scientific">Nocardia thailandica</name>
    <dbReference type="NCBI Taxonomy" id="257275"/>
    <lineage>
        <taxon>Bacteria</taxon>
        <taxon>Bacillati</taxon>
        <taxon>Actinomycetota</taxon>
        <taxon>Actinomycetes</taxon>
        <taxon>Mycobacteriales</taxon>
        <taxon>Nocardiaceae</taxon>
        <taxon>Nocardia</taxon>
    </lineage>
</organism>
<keyword evidence="9" id="KW-0067">ATP-binding</keyword>
<dbReference type="EC" id="2.7.1.36" evidence="3"/>
<dbReference type="NCBIfam" id="TIGR00549">
    <property type="entry name" value="mevalon_kin"/>
    <property type="match status" value="1"/>
</dbReference>
<dbReference type="Pfam" id="PF00288">
    <property type="entry name" value="GHMP_kinases_N"/>
    <property type="match status" value="1"/>
</dbReference>
<dbReference type="SUPFAM" id="SSF55060">
    <property type="entry name" value="GHMP Kinase, C-terminal domain"/>
    <property type="match status" value="1"/>
</dbReference>
<dbReference type="InterPro" id="IPR036554">
    <property type="entry name" value="GHMP_kinase_C_sf"/>
</dbReference>
<gene>
    <name evidence="15" type="primary">mvk</name>
    <name evidence="15" type="ORF">ACFYTF_01035</name>
</gene>
<evidence type="ECO:0000313" key="15">
    <source>
        <dbReference type="EMBL" id="MFF0541405.1"/>
    </source>
</evidence>
<evidence type="ECO:0000256" key="5">
    <source>
        <dbReference type="ARBA" id="ARBA00022516"/>
    </source>
</evidence>
<comment type="subcellular location">
    <subcellularLocation>
        <location evidence="1">Cytoplasm</location>
    </subcellularLocation>
</comment>
<keyword evidence="6 15" id="KW-0808">Transferase</keyword>
<dbReference type="InterPro" id="IPR006203">
    <property type="entry name" value="GHMP_knse_ATP-bd_CS"/>
</dbReference>
<evidence type="ECO:0000313" key="16">
    <source>
        <dbReference type="Proteomes" id="UP001601444"/>
    </source>
</evidence>
<dbReference type="InterPro" id="IPR013750">
    <property type="entry name" value="GHMP_kinase_C_dom"/>
</dbReference>
<reference evidence="15 16" key="1">
    <citation type="submission" date="2024-10" db="EMBL/GenBank/DDBJ databases">
        <title>The Natural Products Discovery Center: Release of the First 8490 Sequenced Strains for Exploring Actinobacteria Biosynthetic Diversity.</title>
        <authorList>
            <person name="Kalkreuter E."/>
            <person name="Kautsar S.A."/>
            <person name="Yang D."/>
            <person name="Bader C.D."/>
            <person name="Teijaro C.N."/>
            <person name="Fluegel L."/>
            <person name="Davis C.M."/>
            <person name="Simpson J.R."/>
            <person name="Lauterbach L."/>
            <person name="Steele A.D."/>
            <person name="Gui C."/>
            <person name="Meng S."/>
            <person name="Li G."/>
            <person name="Viehrig K."/>
            <person name="Ye F."/>
            <person name="Su P."/>
            <person name="Kiefer A.F."/>
            <person name="Nichols A."/>
            <person name="Cepeda A.J."/>
            <person name="Yan W."/>
            <person name="Fan B."/>
            <person name="Jiang Y."/>
            <person name="Adhikari A."/>
            <person name="Zheng C.-J."/>
            <person name="Schuster L."/>
            <person name="Cowan T.M."/>
            <person name="Smanski M.J."/>
            <person name="Chevrette M.G."/>
            <person name="De Carvalho L.P.S."/>
            <person name="Shen B."/>
        </authorList>
    </citation>
    <scope>NUCLEOTIDE SEQUENCE [LARGE SCALE GENOMIC DNA]</scope>
    <source>
        <strain evidence="15 16">NPDC004045</strain>
    </source>
</reference>
<dbReference type="SUPFAM" id="SSF54211">
    <property type="entry name" value="Ribosomal protein S5 domain 2-like"/>
    <property type="match status" value="1"/>
</dbReference>
<evidence type="ECO:0000256" key="1">
    <source>
        <dbReference type="ARBA" id="ARBA00004496"/>
    </source>
</evidence>
<dbReference type="PANTHER" id="PTHR43290">
    <property type="entry name" value="MEVALONATE KINASE"/>
    <property type="match status" value="1"/>
</dbReference>
<evidence type="ECO:0000256" key="3">
    <source>
        <dbReference type="ARBA" id="ARBA00012103"/>
    </source>
</evidence>
<feature type="domain" description="GHMP kinase C-terminal" evidence="14">
    <location>
        <begin position="233"/>
        <end position="310"/>
    </location>
</feature>
<keyword evidence="10" id="KW-0460">Magnesium</keyword>
<evidence type="ECO:0000256" key="2">
    <source>
        <dbReference type="ARBA" id="ARBA00006495"/>
    </source>
</evidence>